<name>Q6BGA5_PARTE</name>
<evidence type="ECO:0000313" key="1">
    <source>
        <dbReference type="EMBL" id="CAH03315.1"/>
    </source>
</evidence>
<sequence length="302" mass="35468">MSRRNSLEKIPQSAHSARNQGRGLNIIDFLTKQNFQDKAPSTILFSDEVNKLKSCDMCLQLQNELDQHVKSDRFQQVIEKLWQKFRKIEDENQKVLIKVGNLERSLIEQQELLQAFNSQFISKYGLEKPQQQYNYATLDQEQLDRLERKISKDAQKGIKNIEDNLFKNLNKEIQAKFNLIQDYQLETNLKFTSIFSQIDLLNNKSEIADKINTIEATLSENNKLLNSNKLDLLEMQKQVLFYILTKYSDVDSDLIKVFQHIKTLLQTNYKIDLMEQSLNNLKLQFTQIRDSLNEVEDLVSKI</sequence>
<protein>
    <submittedName>
        <fullName evidence="1">Uncharacterized protein</fullName>
    </submittedName>
</protein>
<dbReference type="KEGG" id="ptm:PTMB.117"/>
<reference evidence="1 2" key="1">
    <citation type="journal article" date="2004" name="Curr. Biol.">
        <title>High coding density on the largest Paramecium tetraurelia somatic chromosome.</title>
        <authorList>
            <person name="Zagulski M."/>
            <person name="Nowak J.K."/>
            <person name="Le Mouel A."/>
            <person name="Nowacki M."/>
            <person name="Migdalski A."/>
            <person name="Gromadka R."/>
            <person name="Noel B."/>
            <person name="Blanc I."/>
            <person name="Dessen P."/>
            <person name="Wincker P."/>
            <person name="Keller A.M."/>
            <person name="Cohen J."/>
            <person name="Meyer E."/>
            <person name="Sperling L."/>
        </authorList>
    </citation>
    <scope>NUCLEOTIDE SEQUENCE [LARGE SCALE GENOMIC DNA]</scope>
    <source>
        <strain evidence="1 2">Stock d4-2</strain>
    </source>
</reference>
<dbReference type="GeneID" id="79573749"/>
<keyword evidence="2" id="KW-1185">Reference proteome</keyword>
<evidence type="ECO:0000313" key="2">
    <source>
        <dbReference type="Proteomes" id="UP000000600"/>
    </source>
</evidence>
<accession>Q6BGA5</accession>
<dbReference type="RefSeq" id="XP_001346942.1">
    <property type="nucleotide sequence ID" value="XM_001346906.1"/>
</dbReference>
<dbReference type="EMBL" id="CR548612">
    <property type="protein sequence ID" value="CAH03315.1"/>
    <property type="molecule type" value="Genomic_DNA"/>
</dbReference>
<dbReference type="AlphaFoldDB" id="Q6BGA5"/>
<proteinExistence type="predicted"/>
<organism evidence="1 2">
    <name type="scientific">Paramecium tetraurelia</name>
    <dbReference type="NCBI Taxonomy" id="5888"/>
    <lineage>
        <taxon>Eukaryota</taxon>
        <taxon>Sar</taxon>
        <taxon>Alveolata</taxon>
        <taxon>Ciliophora</taxon>
        <taxon>Intramacronucleata</taxon>
        <taxon>Oligohymenophorea</taxon>
        <taxon>Peniculida</taxon>
        <taxon>Parameciidae</taxon>
        <taxon>Paramecium</taxon>
    </lineage>
</organism>
<dbReference type="InParanoid" id="Q6BGA5"/>
<dbReference type="Proteomes" id="UP000000600">
    <property type="component" value="Chromosome"/>
</dbReference>
<gene>
    <name evidence="1" type="ORF">PTMB.117</name>
</gene>